<reference evidence="1 2" key="1">
    <citation type="submission" date="2019-02" db="EMBL/GenBank/DDBJ databases">
        <title>Deep-cultivation of Planctomycetes and their phenomic and genomic characterization uncovers novel biology.</title>
        <authorList>
            <person name="Wiegand S."/>
            <person name="Jogler M."/>
            <person name="Boedeker C."/>
            <person name="Pinto D."/>
            <person name="Vollmers J."/>
            <person name="Rivas-Marin E."/>
            <person name="Kohn T."/>
            <person name="Peeters S.H."/>
            <person name="Heuer A."/>
            <person name="Rast P."/>
            <person name="Oberbeckmann S."/>
            <person name="Bunk B."/>
            <person name="Jeske O."/>
            <person name="Meyerdierks A."/>
            <person name="Storesund J.E."/>
            <person name="Kallscheuer N."/>
            <person name="Luecker S."/>
            <person name="Lage O.M."/>
            <person name="Pohl T."/>
            <person name="Merkel B.J."/>
            <person name="Hornburger P."/>
            <person name="Mueller R.-W."/>
            <person name="Bruemmer F."/>
            <person name="Labrenz M."/>
            <person name="Spormann A.M."/>
            <person name="Op den Camp H."/>
            <person name="Overmann J."/>
            <person name="Amann R."/>
            <person name="Jetten M.S.M."/>
            <person name="Mascher T."/>
            <person name="Medema M.H."/>
            <person name="Devos D.P."/>
            <person name="Kaster A.-K."/>
            <person name="Ovreas L."/>
            <person name="Rohde M."/>
            <person name="Galperin M.Y."/>
            <person name="Jogler C."/>
        </authorList>
    </citation>
    <scope>NUCLEOTIDE SEQUENCE [LARGE SCALE GENOMIC DNA]</scope>
    <source>
        <strain evidence="1 2">Poly30</strain>
    </source>
</reference>
<gene>
    <name evidence="1" type="ORF">Poly30_05650</name>
</gene>
<keyword evidence="2" id="KW-1185">Reference proteome</keyword>
<dbReference type="Proteomes" id="UP000320390">
    <property type="component" value="Chromosome"/>
</dbReference>
<sequence length="337" mass="37279">MNDMHAPSAEFTRFLEWQTVTTLRRSERFRLDDDDEIADPNADPTAFALVAVDSPGIAAGNEGSGAWPRFARIIRIAAIVLFSMTAGAAGVVAAERARDSKVVERLLAAQTIKITLEEQRLAAAKEALAKTRRRVEAGYAPRWSVLPLRENQAIAEEQLALLRMDAEEIRVAGREPLRSLASPVVAGRDFVEERLLISLEARRTLLGIAEERFQLEKRLVGNGLAPFSSAAKEKVLLDLAGLEIDRLEGQRKLRKAFVEGEYESDDVVRLGRLQEVELRGRELEVRRAHAAAQLETAEKLIAGGLAPDDTEAIRAELARIDAEVELNGLERSLYEGR</sequence>
<dbReference type="AlphaFoldDB" id="A0A518ELV6"/>
<dbReference type="EMBL" id="CP036434">
    <property type="protein sequence ID" value="QDV05070.1"/>
    <property type="molecule type" value="Genomic_DNA"/>
</dbReference>
<accession>A0A518ELV6</accession>
<evidence type="ECO:0000313" key="1">
    <source>
        <dbReference type="EMBL" id="QDV05070.1"/>
    </source>
</evidence>
<proteinExistence type="predicted"/>
<evidence type="ECO:0000313" key="2">
    <source>
        <dbReference type="Proteomes" id="UP000320390"/>
    </source>
</evidence>
<name>A0A518ELV6_9BACT</name>
<organism evidence="1 2">
    <name type="scientific">Saltatorellus ferox</name>
    <dbReference type="NCBI Taxonomy" id="2528018"/>
    <lineage>
        <taxon>Bacteria</taxon>
        <taxon>Pseudomonadati</taxon>
        <taxon>Planctomycetota</taxon>
        <taxon>Planctomycetia</taxon>
        <taxon>Planctomycetia incertae sedis</taxon>
        <taxon>Saltatorellus</taxon>
    </lineage>
</organism>
<protein>
    <submittedName>
        <fullName evidence="1">Uncharacterized protein</fullName>
    </submittedName>
</protein>